<dbReference type="PANTHER" id="PTHR10509">
    <property type="entry name" value="O-METHYLTRANSFERASE-RELATED"/>
    <property type="match status" value="1"/>
</dbReference>
<dbReference type="EMBL" id="MDKC01000035">
    <property type="protein sequence ID" value="ODG90249.1"/>
    <property type="molecule type" value="Genomic_DNA"/>
</dbReference>
<dbReference type="SUPFAM" id="SSF53335">
    <property type="entry name" value="S-adenosyl-L-methionine-dependent methyltransferases"/>
    <property type="match status" value="1"/>
</dbReference>
<dbReference type="InterPro" id="IPR002935">
    <property type="entry name" value="SAM_O-MeTrfase"/>
</dbReference>
<keyword evidence="6" id="KW-1185">Reference proteome</keyword>
<dbReference type="HAMAP" id="MF_02217">
    <property type="entry name" value="TrmR_methyltr"/>
    <property type="match status" value="1"/>
</dbReference>
<evidence type="ECO:0000256" key="3">
    <source>
        <dbReference type="ARBA" id="ARBA00022691"/>
    </source>
</evidence>
<comment type="caution">
    <text evidence="5">The sequence shown here is derived from an EMBL/GenBank/DDBJ whole genome shotgun (WGS) entry which is preliminary data.</text>
</comment>
<comment type="similarity">
    <text evidence="4">Belongs to the class I-like SAM-binding methyltransferase superfamily. Cation-dependent O-methyltransferase family.</text>
</comment>
<organism evidence="5 6">
    <name type="scientific">Gottfriedia luciferensis</name>
    <dbReference type="NCBI Taxonomy" id="178774"/>
    <lineage>
        <taxon>Bacteria</taxon>
        <taxon>Bacillati</taxon>
        <taxon>Bacillota</taxon>
        <taxon>Bacilli</taxon>
        <taxon>Bacillales</taxon>
        <taxon>Bacillaceae</taxon>
        <taxon>Gottfriedia</taxon>
    </lineage>
</organism>
<protein>
    <recommendedName>
        <fullName evidence="4">tRNA 5-hydroxyuridine methyltransferase</fullName>
        <ecNumber evidence="4">2.1.1.-</ecNumber>
    </recommendedName>
    <alternativeName>
        <fullName evidence="4">ho5U methyltransferase</fullName>
    </alternativeName>
</protein>
<evidence type="ECO:0000256" key="2">
    <source>
        <dbReference type="ARBA" id="ARBA00022679"/>
    </source>
</evidence>
<comment type="function">
    <text evidence="4">Catalyzes the methylation of 5-hydroxyuridine (ho5U) to form 5-methoxyuridine (mo5U) at position 34 in tRNAs.</text>
</comment>
<feature type="binding site" evidence="4">
    <location>
        <position position="66"/>
    </location>
    <ligand>
        <name>S-adenosyl-L-methionine</name>
        <dbReference type="ChEBI" id="CHEBI:59789"/>
    </ligand>
</feature>
<gene>
    <name evidence="4" type="primary">trmR</name>
    <name evidence="5" type="ORF">BED47_13035</name>
</gene>
<dbReference type="RefSeq" id="WP_069035131.1">
    <property type="nucleotide sequence ID" value="NZ_MDKC01000035.1"/>
</dbReference>
<feature type="binding site" evidence="4">
    <location>
        <position position="131"/>
    </location>
    <ligand>
        <name>S-adenosyl-L-methionine</name>
        <dbReference type="ChEBI" id="CHEBI:59789"/>
    </ligand>
</feature>
<evidence type="ECO:0000256" key="4">
    <source>
        <dbReference type="HAMAP-Rule" id="MF_02217"/>
    </source>
</evidence>
<comment type="subunit">
    <text evidence="4">Homodimer.</text>
</comment>
<evidence type="ECO:0000313" key="5">
    <source>
        <dbReference type="EMBL" id="ODG90249.1"/>
    </source>
</evidence>
<keyword evidence="3 4" id="KW-0949">S-adenosyl-L-methionine</keyword>
<dbReference type="PANTHER" id="PTHR10509:SF14">
    <property type="entry name" value="CAFFEOYL-COA O-METHYLTRANSFERASE 3-RELATED"/>
    <property type="match status" value="1"/>
</dbReference>
<sequence length="219" mass="25513">MNDVLVRQYLTNFYKHREPFIEEMETYAFEHHVPIMDKAGMEFMLGLLYLIQPTSILEIGSAIGYSSIRMAKEFPNVKIVTMERNAERIRKAKEFIERSDYSNRILLLEGDALLLKEKLPENRQYDVIFIDAAKAQYKRFFELYEPLLSDRGVIISDNVLFKGQVAESADLVDDRRKKALIKKIQNYNEWLMNHPKYDSTIIPIGDGVAISKKRGVNND</sequence>
<name>A0ABX2ZP32_9BACI</name>
<dbReference type="PROSITE" id="PS51682">
    <property type="entry name" value="SAM_OMT_I"/>
    <property type="match status" value="1"/>
</dbReference>
<feature type="binding site" evidence="4">
    <location>
        <position position="157"/>
    </location>
    <ligand>
        <name>Mg(2+)</name>
        <dbReference type="ChEBI" id="CHEBI:18420"/>
    </ligand>
</feature>
<proteinExistence type="inferred from homology"/>
<keyword evidence="4" id="KW-0819">tRNA processing</keyword>
<dbReference type="EC" id="2.1.1.-" evidence="4"/>
<keyword evidence="2 4" id="KW-0808">Transferase</keyword>
<dbReference type="CDD" id="cd02440">
    <property type="entry name" value="AdoMet_MTases"/>
    <property type="match status" value="1"/>
</dbReference>
<dbReference type="InterPro" id="IPR043675">
    <property type="entry name" value="TrmR_methyltr"/>
</dbReference>
<reference evidence="5 6" key="1">
    <citation type="submission" date="2016-07" db="EMBL/GenBank/DDBJ databases">
        <authorList>
            <person name="Townsley L."/>
            <person name="Shank E.A."/>
        </authorList>
    </citation>
    <scope>NUCLEOTIDE SEQUENCE [LARGE SCALE GENOMIC DNA]</scope>
    <source>
        <strain evidence="5 6">CH01</strain>
    </source>
</reference>
<comment type="catalytic activity">
    <reaction evidence="4">
        <text>5-hydroxyuridine(34) in tRNA + S-adenosyl-L-methionine = 5-methoxyuridine(34) in tRNA + S-adenosyl-L-homocysteine + H(+)</text>
        <dbReference type="Rhea" id="RHEA:60524"/>
        <dbReference type="Rhea" id="RHEA-COMP:13381"/>
        <dbReference type="Rhea" id="RHEA-COMP:15591"/>
        <dbReference type="ChEBI" id="CHEBI:15378"/>
        <dbReference type="ChEBI" id="CHEBI:57856"/>
        <dbReference type="ChEBI" id="CHEBI:59789"/>
        <dbReference type="ChEBI" id="CHEBI:136877"/>
        <dbReference type="ChEBI" id="CHEBI:143860"/>
    </reaction>
</comment>
<dbReference type="InterPro" id="IPR029063">
    <property type="entry name" value="SAM-dependent_MTases_sf"/>
</dbReference>
<dbReference type="Pfam" id="PF01596">
    <property type="entry name" value="Methyltransf_3"/>
    <property type="match status" value="1"/>
</dbReference>
<feature type="binding site" evidence="4">
    <location>
        <begin position="111"/>
        <end position="112"/>
    </location>
    <ligand>
        <name>S-adenosyl-L-methionine</name>
        <dbReference type="ChEBI" id="CHEBI:59789"/>
    </ligand>
</feature>
<dbReference type="Gene3D" id="3.40.50.150">
    <property type="entry name" value="Vaccinia Virus protein VP39"/>
    <property type="match status" value="1"/>
</dbReference>
<keyword evidence="4" id="KW-0460">Magnesium</keyword>
<evidence type="ECO:0000256" key="1">
    <source>
        <dbReference type="ARBA" id="ARBA00022603"/>
    </source>
</evidence>
<dbReference type="InterPro" id="IPR050362">
    <property type="entry name" value="Cation-dep_OMT"/>
</dbReference>
<feature type="binding site" evidence="4">
    <location>
        <position position="83"/>
    </location>
    <ligand>
        <name>S-adenosyl-L-methionine</name>
        <dbReference type="ChEBI" id="CHEBI:59789"/>
    </ligand>
</feature>
<keyword evidence="4" id="KW-0479">Metal-binding</keyword>
<evidence type="ECO:0000313" key="6">
    <source>
        <dbReference type="Proteomes" id="UP000094580"/>
    </source>
</evidence>
<dbReference type="GO" id="GO:0032259">
    <property type="term" value="P:methylation"/>
    <property type="evidence" value="ECO:0007669"/>
    <property type="project" value="UniProtKB-KW"/>
</dbReference>
<feature type="binding site" evidence="4">
    <location>
        <position position="131"/>
    </location>
    <ligand>
        <name>Mg(2+)</name>
        <dbReference type="ChEBI" id="CHEBI:18420"/>
    </ligand>
</feature>
<feature type="binding site" evidence="4">
    <location>
        <position position="158"/>
    </location>
    <ligand>
        <name>Mg(2+)</name>
        <dbReference type="ChEBI" id="CHEBI:18420"/>
    </ligand>
</feature>
<keyword evidence="1 4" id="KW-0489">Methyltransferase</keyword>
<feature type="binding site" evidence="4">
    <location>
        <position position="36"/>
    </location>
    <ligand>
        <name>S-adenosyl-L-methionine</name>
        <dbReference type="ChEBI" id="CHEBI:59789"/>
    </ligand>
</feature>
<accession>A0ABX2ZP32</accession>
<dbReference type="Proteomes" id="UP000094580">
    <property type="component" value="Unassembled WGS sequence"/>
</dbReference>
<dbReference type="GO" id="GO:0008168">
    <property type="term" value="F:methyltransferase activity"/>
    <property type="evidence" value="ECO:0007669"/>
    <property type="project" value="UniProtKB-KW"/>
</dbReference>